<gene>
    <name evidence="1" type="ORF">NCTC5385_02203</name>
</gene>
<sequence length="89" mass="10454">MPDTNLVDRIQSMRQKYINNYPTESLKANYVCQDIKKAKKLKKKLIALEKERCHKLIEHADISDIDQKIAVLKNNYINESQPSHKQEKS</sequence>
<dbReference type="EMBL" id="LR594035">
    <property type="protein sequence ID" value="VTS42414.1"/>
    <property type="molecule type" value="Genomic_DNA"/>
</dbReference>
<dbReference type="GeneID" id="58555614"/>
<reference evidence="1 2" key="1">
    <citation type="submission" date="2019-05" db="EMBL/GenBank/DDBJ databases">
        <authorList>
            <consortium name="Pathogen Informatics"/>
        </authorList>
    </citation>
    <scope>NUCLEOTIDE SEQUENCE [LARGE SCALE GENOMIC DNA]</scope>
    <source>
        <strain evidence="1 2">NCTC5385</strain>
    </source>
</reference>
<dbReference type="RefSeq" id="WP_007893877.1">
    <property type="nucleotide sequence ID" value="NZ_LR134341.1"/>
</dbReference>
<dbReference type="Proteomes" id="UP000304914">
    <property type="component" value="Chromosome"/>
</dbReference>
<protein>
    <submittedName>
        <fullName evidence="1">Uncharacterized protein</fullName>
    </submittedName>
</protein>
<name>A0A4U9ZRL8_9STRE</name>
<dbReference type="STRING" id="873448.STRPO_1297"/>
<organism evidence="1 2">
    <name type="scientific">Streptococcus pseudoporcinus</name>
    <dbReference type="NCBI Taxonomy" id="361101"/>
    <lineage>
        <taxon>Bacteria</taxon>
        <taxon>Bacillati</taxon>
        <taxon>Bacillota</taxon>
        <taxon>Bacilli</taxon>
        <taxon>Lactobacillales</taxon>
        <taxon>Streptococcaceae</taxon>
        <taxon>Streptococcus</taxon>
    </lineage>
</organism>
<proteinExistence type="predicted"/>
<evidence type="ECO:0000313" key="1">
    <source>
        <dbReference type="EMBL" id="VTS42414.1"/>
    </source>
</evidence>
<accession>A0A4U9ZRL8</accession>
<dbReference type="AlphaFoldDB" id="A0A4U9ZRL8"/>
<evidence type="ECO:0000313" key="2">
    <source>
        <dbReference type="Proteomes" id="UP000304914"/>
    </source>
</evidence>